<dbReference type="EMBL" id="JADNRY010000033">
    <property type="protein sequence ID" value="KAF9071387.1"/>
    <property type="molecule type" value="Genomic_DNA"/>
</dbReference>
<name>A0A9P5U9V5_9AGAR</name>
<evidence type="ECO:0000313" key="2">
    <source>
        <dbReference type="Proteomes" id="UP000772434"/>
    </source>
</evidence>
<organism evidence="1 2">
    <name type="scientific">Rhodocollybia butyracea</name>
    <dbReference type="NCBI Taxonomy" id="206335"/>
    <lineage>
        <taxon>Eukaryota</taxon>
        <taxon>Fungi</taxon>
        <taxon>Dikarya</taxon>
        <taxon>Basidiomycota</taxon>
        <taxon>Agaricomycotina</taxon>
        <taxon>Agaricomycetes</taxon>
        <taxon>Agaricomycetidae</taxon>
        <taxon>Agaricales</taxon>
        <taxon>Marasmiineae</taxon>
        <taxon>Omphalotaceae</taxon>
        <taxon>Rhodocollybia</taxon>
    </lineage>
</organism>
<accession>A0A9P5U9V5</accession>
<dbReference type="AlphaFoldDB" id="A0A9P5U9V5"/>
<reference evidence="1" key="1">
    <citation type="submission" date="2020-11" db="EMBL/GenBank/DDBJ databases">
        <authorList>
            <consortium name="DOE Joint Genome Institute"/>
            <person name="Ahrendt S."/>
            <person name="Riley R."/>
            <person name="Andreopoulos W."/>
            <person name="Labutti K."/>
            <person name="Pangilinan J."/>
            <person name="Ruiz-Duenas F.J."/>
            <person name="Barrasa J.M."/>
            <person name="Sanchez-Garcia M."/>
            <person name="Camarero S."/>
            <person name="Miyauchi S."/>
            <person name="Serrano A."/>
            <person name="Linde D."/>
            <person name="Babiker R."/>
            <person name="Drula E."/>
            <person name="Ayuso-Fernandez I."/>
            <person name="Pacheco R."/>
            <person name="Padilla G."/>
            <person name="Ferreira P."/>
            <person name="Barriuso J."/>
            <person name="Kellner H."/>
            <person name="Castanera R."/>
            <person name="Alfaro M."/>
            <person name="Ramirez L."/>
            <person name="Pisabarro A.G."/>
            <person name="Kuo A."/>
            <person name="Tritt A."/>
            <person name="Lipzen A."/>
            <person name="He G."/>
            <person name="Yan M."/>
            <person name="Ng V."/>
            <person name="Cullen D."/>
            <person name="Martin F."/>
            <person name="Rosso M.-N."/>
            <person name="Henrissat B."/>
            <person name="Hibbett D."/>
            <person name="Martinez A.T."/>
            <person name="Grigoriev I.V."/>
        </authorList>
    </citation>
    <scope>NUCLEOTIDE SEQUENCE</scope>
    <source>
        <strain evidence="1">AH 40177</strain>
    </source>
</reference>
<protein>
    <submittedName>
        <fullName evidence="1">Uncharacterized protein</fullName>
    </submittedName>
</protein>
<dbReference type="Proteomes" id="UP000772434">
    <property type="component" value="Unassembled WGS sequence"/>
</dbReference>
<comment type="caution">
    <text evidence="1">The sequence shown here is derived from an EMBL/GenBank/DDBJ whole genome shotgun (WGS) entry which is preliminary data.</text>
</comment>
<keyword evidence="2" id="KW-1185">Reference proteome</keyword>
<sequence length="163" mass="17602">MSSSPSHQIPAASPQITQNLLMTLLTSPPTPILWILGSVVVSMTILRYTVFPCLTVHGLEQAIKAVDKLLQGHIGLGIIPSNFDSSAGGQRDLGLLDCNEHPLRSDQLGSPSLYLDIGDLERSHQIKDVAHDLRLQPPPPSLTSYLKIVLVDGLTLKEVGVEI</sequence>
<gene>
    <name evidence="1" type="ORF">BDP27DRAFT_1361940</name>
</gene>
<proteinExistence type="predicted"/>
<evidence type="ECO:0000313" key="1">
    <source>
        <dbReference type="EMBL" id="KAF9071387.1"/>
    </source>
</evidence>